<protein>
    <submittedName>
        <fullName evidence="7">Nucleoside ABC transporter membrane protein</fullName>
    </submittedName>
</protein>
<dbReference type="InterPro" id="IPR001851">
    <property type="entry name" value="ABC_transp_permease"/>
</dbReference>
<evidence type="ECO:0000256" key="1">
    <source>
        <dbReference type="ARBA" id="ARBA00004651"/>
    </source>
</evidence>
<organism evidence="7 8">
    <name type="scientific">Rhodovulum adriaticum</name>
    <name type="common">Rhodopseudomonas adriatica</name>
    <dbReference type="NCBI Taxonomy" id="35804"/>
    <lineage>
        <taxon>Bacteria</taxon>
        <taxon>Pseudomonadati</taxon>
        <taxon>Pseudomonadota</taxon>
        <taxon>Alphaproteobacteria</taxon>
        <taxon>Rhodobacterales</taxon>
        <taxon>Paracoccaceae</taxon>
        <taxon>Rhodovulum</taxon>
    </lineage>
</organism>
<dbReference type="CDD" id="cd06580">
    <property type="entry name" value="TM_PBP1_transp_TpRbsC_like"/>
    <property type="match status" value="1"/>
</dbReference>
<sequence>MIRLEKRPAPSRAWGVAAPLLAVTLTMAAGAGLFALLGTDPLAAIRTIFWDPLFNEQFASYSRPQLLVKAGPLILIAIGLSLGFRAGVWNIGAEGQYIMGAVAGAGVALAFYPLEAWFIFPLMVIAGGLGGWAWAMIPAILKTRFRTNEILVSLLLVYVAEQVLASMSLGLMRNPEGGGFPGSRNLQQYPAAANPERIAGTGMHWGVVTALIAVIATYVLLHRHMLGFQIRLAGQSPRAARFAGVDPNRLVVICLGTSGALAGLAGLFEVAGPAGQVSIDFNVGYGFTAIIVAFLGRLHPVGILLAGLLMALTYIGGELAQFMLGLPAAAIQAFQGMLLFFLLGVDVLSNFRIRLGRREVA</sequence>
<evidence type="ECO:0000256" key="4">
    <source>
        <dbReference type="ARBA" id="ARBA00022989"/>
    </source>
</evidence>
<keyword evidence="2" id="KW-1003">Cell membrane</keyword>
<feature type="transmembrane region" description="Helical" evidence="6">
    <location>
        <begin position="66"/>
        <end position="84"/>
    </location>
</feature>
<accession>A0A4V2SMA2</accession>
<feature type="transmembrane region" description="Helical" evidence="6">
    <location>
        <begin position="96"/>
        <end position="112"/>
    </location>
</feature>
<dbReference type="Proteomes" id="UP000295733">
    <property type="component" value="Unassembled WGS sequence"/>
</dbReference>
<gene>
    <name evidence="7" type="ORF">EV656_102475</name>
</gene>
<evidence type="ECO:0000256" key="3">
    <source>
        <dbReference type="ARBA" id="ARBA00022692"/>
    </source>
</evidence>
<feature type="transmembrane region" description="Helical" evidence="6">
    <location>
        <begin position="303"/>
        <end position="323"/>
    </location>
</feature>
<evidence type="ECO:0000256" key="2">
    <source>
        <dbReference type="ARBA" id="ARBA00022475"/>
    </source>
</evidence>
<dbReference type="OrthoDB" id="9809785at2"/>
<feature type="transmembrane region" description="Helical" evidence="6">
    <location>
        <begin position="250"/>
        <end position="271"/>
    </location>
</feature>
<evidence type="ECO:0000313" key="8">
    <source>
        <dbReference type="Proteomes" id="UP000295733"/>
    </source>
</evidence>
<reference evidence="7 8" key="1">
    <citation type="submission" date="2019-03" db="EMBL/GenBank/DDBJ databases">
        <title>Genomic Encyclopedia of Type Strains, Phase IV (KMG-IV): sequencing the most valuable type-strain genomes for metagenomic binning, comparative biology and taxonomic classification.</title>
        <authorList>
            <person name="Goeker M."/>
        </authorList>
    </citation>
    <scope>NUCLEOTIDE SEQUENCE [LARGE SCALE GENOMIC DNA]</scope>
    <source>
        <strain evidence="7 8">DSM 2781</strain>
    </source>
</reference>
<feature type="transmembrane region" description="Helical" evidence="6">
    <location>
        <begin position="277"/>
        <end position="296"/>
    </location>
</feature>
<keyword evidence="4 6" id="KW-1133">Transmembrane helix</keyword>
<dbReference type="AlphaFoldDB" id="A0A4V2SMA2"/>
<comment type="caution">
    <text evidence="7">The sequence shown here is derived from an EMBL/GenBank/DDBJ whole genome shotgun (WGS) entry which is preliminary data.</text>
</comment>
<feature type="transmembrane region" description="Helical" evidence="6">
    <location>
        <begin position="329"/>
        <end position="348"/>
    </location>
</feature>
<dbReference type="GO" id="GO:0022857">
    <property type="term" value="F:transmembrane transporter activity"/>
    <property type="evidence" value="ECO:0007669"/>
    <property type="project" value="InterPro"/>
</dbReference>
<keyword evidence="5 6" id="KW-0472">Membrane</keyword>
<feature type="transmembrane region" description="Helical" evidence="6">
    <location>
        <begin position="12"/>
        <end position="37"/>
    </location>
</feature>
<evidence type="ECO:0000256" key="6">
    <source>
        <dbReference type="SAM" id="Phobius"/>
    </source>
</evidence>
<feature type="transmembrane region" description="Helical" evidence="6">
    <location>
        <begin position="150"/>
        <end position="172"/>
    </location>
</feature>
<proteinExistence type="predicted"/>
<feature type="transmembrane region" description="Helical" evidence="6">
    <location>
        <begin position="118"/>
        <end position="141"/>
    </location>
</feature>
<dbReference type="Pfam" id="PF02653">
    <property type="entry name" value="BPD_transp_2"/>
    <property type="match status" value="1"/>
</dbReference>
<keyword evidence="3 6" id="KW-0812">Transmembrane</keyword>
<comment type="subcellular location">
    <subcellularLocation>
        <location evidence="1">Cell membrane</location>
        <topology evidence="1">Multi-pass membrane protein</topology>
    </subcellularLocation>
</comment>
<keyword evidence="8" id="KW-1185">Reference proteome</keyword>
<dbReference type="PANTHER" id="PTHR47089">
    <property type="entry name" value="ABC TRANSPORTER, PERMEASE PROTEIN"/>
    <property type="match status" value="1"/>
</dbReference>
<dbReference type="EMBL" id="SLXL01000002">
    <property type="protein sequence ID" value="TCP26506.1"/>
    <property type="molecule type" value="Genomic_DNA"/>
</dbReference>
<evidence type="ECO:0000313" key="7">
    <source>
        <dbReference type="EMBL" id="TCP26506.1"/>
    </source>
</evidence>
<dbReference type="PANTHER" id="PTHR47089:SF1">
    <property type="entry name" value="GUANOSINE ABC TRANSPORTER PERMEASE PROTEIN NUPP"/>
    <property type="match status" value="1"/>
</dbReference>
<evidence type="ECO:0000256" key="5">
    <source>
        <dbReference type="ARBA" id="ARBA00023136"/>
    </source>
</evidence>
<dbReference type="GO" id="GO:0005886">
    <property type="term" value="C:plasma membrane"/>
    <property type="evidence" value="ECO:0007669"/>
    <property type="project" value="UniProtKB-SubCell"/>
</dbReference>
<name>A0A4V2SMA2_RHOAD</name>
<dbReference type="RefSeq" id="WP_132600679.1">
    <property type="nucleotide sequence ID" value="NZ_NRRP01000023.1"/>
</dbReference>
<feature type="transmembrane region" description="Helical" evidence="6">
    <location>
        <begin position="203"/>
        <end position="221"/>
    </location>
</feature>